<keyword evidence="3" id="KW-1185">Reference proteome</keyword>
<evidence type="ECO:0000256" key="1">
    <source>
        <dbReference type="SAM" id="Coils"/>
    </source>
</evidence>
<feature type="region of interest" description="Disordered" evidence="2">
    <location>
        <begin position="128"/>
        <end position="149"/>
    </location>
</feature>
<evidence type="ECO:0000313" key="3">
    <source>
        <dbReference type="Proteomes" id="UP000887574"/>
    </source>
</evidence>
<evidence type="ECO:0000313" key="4">
    <source>
        <dbReference type="WBParaSite" id="jg19375"/>
    </source>
</evidence>
<feature type="coiled-coil region" evidence="1">
    <location>
        <begin position="155"/>
        <end position="182"/>
    </location>
</feature>
<evidence type="ECO:0000256" key="2">
    <source>
        <dbReference type="SAM" id="MobiDB-lite"/>
    </source>
</evidence>
<protein>
    <submittedName>
        <fullName evidence="4">Uncharacterized protein</fullName>
    </submittedName>
</protein>
<dbReference type="AlphaFoldDB" id="A0A915DFM5"/>
<keyword evidence="1" id="KW-0175">Coiled coil</keyword>
<organism evidence="3 4">
    <name type="scientific">Ditylenchus dipsaci</name>
    <dbReference type="NCBI Taxonomy" id="166011"/>
    <lineage>
        <taxon>Eukaryota</taxon>
        <taxon>Metazoa</taxon>
        <taxon>Ecdysozoa</taxon>
        <taxon>Nematoda</taxon>
        <taxon>Chromadorea</taxon>
        <taxon>Rhabditida</taxon>
        <taxon>Tylenchina</taxon>
        <taxon>Tylenchomorpha</taxon>
        <taxon>Sphaerularioidea</taxon>
        <taxon>Anguinidae</taxon>
        <taxon>Anguininae</taxon>
        <taxon>Ditylenchus</taxon>
    </lineage>
</organism>
<dbReference type="Proteomes" id="UP000887574">
    <property type="component" value="Unplaced"/>
</dbReference>
<sequence length="279" mass="31824">MAIQLADYRNKNEEMRLSFRASSKQASETIYKLRHQLSQKAREKNEQVVKRSQEPERVHKTEYTRGFSKSATRTISALREELSKKYIEHSVLSSLHAELQKEMATFKRLETMRADKVIEEYKNKMSQMLENSDNSPNTSENGPSDLNAEYNSFSRESLENVVKTLKQKLADLEKENLFLKVEDANKQNTAVNVILAKQNASCQNADKISPMSDTKRKSSSFCDNKIEAKQVKICELKETAAQTKVLVSAGVTKVKAEEDCMIIEVKMKSEKTAISQVRT</sequence>
<proteinExistence type="predicted"/>
<dbReference type="WBParaSite" id="jg19375">
    <property type="protein sequence ID" value="jg19375"/>
    <property type="gene ID" value="jg19375"/>
</dbReference>
<accession>A0A915DFM5</accession>
<reference evidence="4" key="1">
    <citation type="submission" date="2022-11" db="UniProtKB">
        <authorList>
            <consortium name="WormBaseParasite"/>
        </authorList>
    </citation>
    <scope>IDENTIFICATION</scope>
</reference>
<name>A0A915DFM5_9BILA</name>